<organism evidence="2">
    <name type="scientific">Eutreptiella gymnastica</name>
    <dbReference type="NCBI Taxonomy" id="73025"/>
    <lineage>
        <taxon>Eukaryota</taxon>
        <taxon>Discoba</taxon>
        <taxon>Euglenozoa</taxon>
        <taxon>Euglenida</taxon>
        <taxon>Spirocuta</taxon>
        <taxon>Euglenophyceae</taxon>
        <taxon>Eutreptiales</taxon>
        <taxon>Eutreptiaceae</taxon>
        <taxon>Eutreptiella</taxon>
    </lineage>
</organism>
<dbReference type="InterPro" id="IPR036465">
    <property type="entry name" value="vWFA_dom_sf"/>
</dbReference>
<sequence>MVEPLRRKYDIFKPELYHWPRIKQDCVLLDAIRAIHVPPSCQNATFRDTAAEVHHVLQGKVQEYYQHCGQEFHKNAAEREPNLRQAYDLLCHLQAIARHFPLSPTSDPRIDEVECRTGQLRDLVVKIAQAPSQWSLDQLQQYCVHLSGMSSPEFTACKDQITQYITASQQHMESLIERAKQALINTDFEAFRRCAPNLEPAHWQILIPDVEESMLRSLSVLKPIVSAPVITVAAANGDRVHVQKIVNFLEQCRDSSLLRRFPVDTTIANECTTALETLREKRSDAQAKLIQCFELPSLCFSDIRQCFGMGYLYNTRASQETVEDKVMQLGSQFLSAEVSDVVLDEMNKFFELGCDSVIVTTLSLEGLVQLAKDKLRQQFNVLADTIRNQDLHLAEEKLDRLRGRLHNQPPSLRHDVEGLVTGCEENVRVMEQEMSKEFQTRLDTKYYADAVELLNAHYRTKKIHLADKQWRAIRCTAQQLVDACSKKLLANGSVPPPDLNATLDETEKLANAINSLHVASESKMKADIEFVRESISRFVKESKERLVNTLDQVRAAALNQGSDGRVNVPLQGGALNNWLHVITTFDQHPAVGNAEYPPVVESVISWFTSVGHTLATQVEKLRHADATIDFEWLGLVLNKFTPHVIEGFMNFCTKHDVAADTSVFVNAPTITEELKASGEQLAADALLKVQQQHFHALGNIHSILYQLSSKCNVHGPHQQVKAALGDYVAELESEVTTKFNQDCDANDAVLKLVKLQNQHNNKTLNSDCYDAMNKINANVKTTLEQMSTKVRPDGSPMDNQSTRTFAGDVVAILKKQKLVRLVEASKEAVNQVLTALLESRWAAVMKHYSGSPDAEDMALQYFSVVADLLKGEKSGAGSELVNMFKSKYFAYGGQQRRLPHKAVPEIMNQLQLNPNISTNLSQLLPDVQAKVEALQQRCVALDSAGDEAMVREIVAVVKSEQYKPGFKRNGLAHEDVCTFIAHVVILYWLLSAPDVQLTTVKARQTVRKLAHPVQVLGILRLLGWDCADGQMVNHMVQIPTGEGKSIVVALTAAIKAVHGFSVDVVCYSEYLTTRDFTDFKVFFKELGVEDRIRYMTFQQLCECHIGELRKAAVDIVMTGATSVTDNPADRNQRILMIDEVDVFFTRRFYGNTYNAGALLRSPEAAAFIAYVWNNRSQQSEQDMMHSKEYQDLMDCYPSCPNLIRWACSALVANHSKPTNNAFFQNDRVVYKDKDGNVNPHMVYPNRTVFAYLQGHSTGQISEAALIDALGLHFFCGKFSYAAIPNKMYGCIVGVTGTLNTLTPSEKAILDNEYRVERLTYVPSVYNPSRTFDFTAKFVSIQPTEDAWLRAIETVVQECMHSRQPLLVYFKNTAAMQLYRRRFADRPVVYVPHDDEKIHIQDSIERAGSPGQITFFTRLHGRGADFVFDKTKVPRGLLVLLTYFPSSLSEEVQIKGRCGRQGEAGEFRMCMCATHLEKKGIHVSPQSSIDEPLAEHLRAARERITVKKQETRSMHKQDADAKDKEAWELMALMFNPTKSLDRKRKAIENCCISNLSTKRLIILLLDASGSMRGSRWNKLEQAVSAYLNKYFRLKGEFESQHRTFVTVIPFHGQAWLHPQFTCQPLATAYRMPLGPQPSGGTDFSKAFACCRQHIATVASNDPEMNYEILFLTDGAGNCGGREASALLASYGPKVLRYTSFIYDSSSENEQVSLLNKTFGDTIGFDNVCCRLVSSTGQQTGVEDITVAFTECATDEPMFLRADKEPVE</sequence>
<dbReference type="SUPFAM" id="SSF53300">
    <property type="entry name" value="vWA-like"/>
    <property type="match status" value="1"/>
</dbReference>
<proteinExistence type="predicted"/>
<dbReference type="Gene3D" id="3.40.50.300">
    <property type="entry name" value="P-loop containing nucleotide triphosphate hydrolases"/>
    <property type="match status" value="2"/>
</dbReference>
<accession>A0A7S4GCW1</accession>
<gene>
    <name evidence="2" type="ORF">EGYM00163_LOCUS44077</name>
</gene>
<name>A0A7S4GCW1_9EUGL</name>
<dbReference type="Pfam" id="PF07517">
    <property type="entry name" value="SecA_DEAD"/>
    <property type="match status" value="1"/>
</dbReference>
<evidence type="ECO:0000313" key="2">
    <source>
        <dbReference type="EMBL" id="CAE0832792.1"/>
    </source>
</evidence>
<dbReference type="CDD" id="cd00198">
    <property type="entry name" value="vWFA"/>
    <property type="match status" value="1"/>
</dbReference>
<dbReference type="SUPFAM" id="SSF52540">
    <property type="entry name" value="P-loop containing nucleoside triphosphate hydrolases"/>
    <property type="match status" value="2"/>
</dbReference>
<protein>
    <recommendedName>
        <fullName evidence="1">SecA DEAD-like N-terminal domain-containing protein</fullName>
    </recommendedName>
</protein>
<dbReference type="InterPro" id="IPR027417">
    <property type="entry name" value="P-loop_NTPase"/>
</dbReference>
<dbReference type="GO" id="GO:0016020">
    <property type="term" value="C:membrane"/>
    <property type="evidence" value="ECO:0007669"/>
    <property type="project" value="InterPro"/>
</dbReference>
<dbReference type="PANTHER" id="PTHR30612:SF0">
    <property type="entry name" value="CHLOROPLAST PROTEIN-TRANSPORTING ATPASE"/>
    <property type="match status" value="1"/>
</dbReference>
<dbReference type="InterPro" id="IPR011115">
    <property type="entry name" value="SecA_DEAD"/>
</dbReference>
<reference evidence="2" key="1">
    <citation type="submission" date="2021-01" db="EMBL/GenBank/DDBJ databases">
        <authorList>
            <person name="Corre E."/>
            <person name="Pelletier E."/>
            <person name="Niang G."/>
            <person name="Scheremetjew M."/>
            <person name="Finn R."/>
            <person name="Kale V."/>
            <person name="Holt S."/>
            <person name="Cochrane G."/>
            <person name="Meng A."/>
            <person name="Brown T."/>
            <person name="Cohen L."/>
        </authorList>
    </citation>
    <scope>NUCLEOTIDE SEQUENCE</scope>
    <source>
        <strain evidence="2">CCMP1594</strain>
    </source>
</reference>
<dbReference type="GO" id="GO:0006886">
    <property type="term" value="P:intracellular protein transport"/>
    <property type="evidence" value="ECO:0007669"/>
    <property type="project" value="InterPro"/>
</dbReference>
<feature type="domain" description="SecA DEAD-like N-terminal" evidence="1">
    <location>
        <begin position="1002"/>
        <end position="1089"/>
    </location>
</feature>
<dbReference type="GO" id="GO:0017038">
    <property type="term" value="P:protein import"/>
    <property type="evidence" value="ECO:0007669"/>
    <property type="project" value="InterPro"/>
</dbReference>
<dbReference type="EMBL" id="HBJA01127948">
    <property type="protein sequence ID" value="CAE0832792.1"/>
    <property type="molecule type" value="Transcribed_RNA"/>
</dbReference>
<dbReference type="GO" id="GO:0006605">
    <property type="term" value="P:protein targeting"/>
    <property type="evidence" value="ECO:0007669"/>
    <property type="project" value="InterPro"/>
</dbReference>
<dbReference type="PANTHER" id="PTHR30612">
    <property type="entry name" value="SECA INNER MEMBRANE COMPONENT OF SEC PROTEIN SECRETION SYSTEM"/>
    <property type="match status" value="1"/>
</dbReference>
<dbReference type="Gene3D" id="3.40.50.410">
    <property type="entry name" value="von Willebrand factor, type A domain"/>
    <property type="match status" value="1"/>
</dbReference>
<evidence type="ECO:0000259" key="1">
    <source>
        <dbReference type="Pfam" id="PF07517"/>
    </source>
</evidence>
<dbReference type="InterPro" id="IPR000185">
    <property type="entry name" value="SecA"/>
</dbReference>
<dbReference type="GO" id="GO:0005524">
    <property type="term" value="F:ATP binding"/>
    <property type="evidence" value="ECO:0007669"/>
    <property type="project" value="InterPro"/>
</dbReference>